<name>B7G0H3_PHATC</name>
<dbReference type="RefSeq" id="XP_002180678.1">
    <property type="nucleotide sequence ID" value="XM_002180642.1"/>
</dbReference>
<dbReference type="Proteomes" id="UP000000759">
    <property type="component" value="Chromosome 9"/>
</dbReference>
<dbReference type="HOGENOM" id="CLU_1655603_0_0_1"/>
<dbReference type="PaxDb" id="2850-Phatr36133"/>
<evidence type="ECO:0000313" key="2">
    <source>
        <dbReference type="EMBL" id="EEC48086.1"/>
    </source>
</evidence>
<dbReference type="InParanoid" id="B7G0H3"/>
<dbReference type="GeneID" id="7201184"/>
<gene>
    <name evidence="2" type="ORF">PHATRDRAFT_36133</name>
</gene>
<keyword evidence="3" id="KW-1185">Reference proteome</keyword>
<sequence>MRAASTTTASLKDRIKASERLEWRKIRDLGKEAAELELHLLRCDDLKKLAVAYCDFPTIQQTKKKLGFLKARLCEIRSTLSHQEKVLEEMEAILQEEIRVLERRKHQALIEHDYEAASKASNRMLAFLSEYAVVEQTSRACRTFKTKTDLANCGCNVHNI</sequence>
<protein>
    <submittedName>
        <fullName evidence="2">Uncharacterized protein</fullName>
    </submittedName>
</protein>
<reference evidence="3" key="2">
    <citation type="submission" date="2008-08" db="EMBL/GenBank/DDBJ databases">
        <authorList>
            <consortium name="Diatom Consortium"/>
            <person name="Grigoriev I."/>
            <person name="Grimwood J."/>
            <person name="Kuo A."/>
            <person name="Otillar R.P."/>
            <person name="Salamov A."/>
            <person name="Detter J.C."/>
            <person name="Lindquist E."/>
            <person name="Shapiro H."/>
            <person name="Lucas S."/>
            <person name="Glavina del Rio T."/>
            <person name="Pitluck S."/>
            <person name="Rokhsar D."/>
            <person name="Bowler C."/>
        </authorList>
    </citation>
    <scope>GENOME REANNOTATION</scope>
    <source>
        <strain evidence="3">CCAP 1055/1</strain>
    </source>
</reference>
<dbReference type="KEGG" id="pti:PHATRDRAFT_36133"/>
<evidence type="ECO:0000256" key="1">
    <source>
        <dbReference type="SAM" id="Coils"/>
    </source>
</evidence>
<reference evidence="2 3" key="1">
    <citation type="journal article" date="2008" name="Nature">
        <title>The Phaeodactylum genome reveals the evolutionary history of diatom genomes.</title>
        <authorList>
            <person name="Bowler C."/>
            <person name="Allen A.E."/>
            <person name="Badger J.H."/>
            <person name="Grimwood J."/>
            <person name="Jabbari K."/>
            <person name="Kuo A."/>
            <person name="Maheswari U."/>
            <person name="Martens C."/>
            <person name="Maumus F."/>
            <person name="Otillar R.P."/>
            <person name="Rayko E."/>
            <person name="Salamov A."/>
            <person name="Vandepoele K."/>
            <person name="Beszteri B."/>
            <person name="Gruber A."/>
            <person name="Heijde M."/>
            <person name="Katinka M."/>
            <person name="Mock T."/>
            <person name="Valentin K."/>
            <person name="Verret F."/>
            <person name="Berges J.A."/>
            <person name="Brownlee C."/>
            <person name="Cadoret J.P."/>
            <person name="Chiovitti A."/>
            <person name="Choi C.J."/>
            <person name="Coesel S."/>
            <person name="De Martino A."/>
            <person name="Detter J.C."/>
            <person name="Durkin C."/>
            <person name="Falciatore A."/>
            <person name="Fournet J."/>
            <person name="Haruta M."/>
            <person name="Huysman M.J."/>
            <person name="Jenkins B.D."/>
            <person name="Jiroutova K."/>
            <person name="Jorgensen R.E."/>
            <person name="Joubert Y."/>
            <person name="Kaplan A."/>
            <person name="Kroger N."/>
            <person name="Kroth P.G."/>
            <person name="La Roche J."/>
            <person name="Lindquist E."/>
            <person name="Lommer M."/>
            <person name="Martin-Jezequel V."/>
            <person name="Lopez P.J."/>
            <person name="Lucas S."/>
            <person name="Mangogna M."/>
            <person name="McGinnis K."/>
            <person name="Medlin L.K."/>
            <person name="Montsant A."/>
            <person name="Oudot-Le Secq M.P."/>
            <person name="Napoli C."/>
            <person name="Obornik M."/>
            <person name="Parker M.S."/>
            <person name="Petit J.L."/>
            <person name="Porcel B.M."/>
            <person name="Poulsen N."/>
            <person name="Robison M."/>
            <person name="Rychlewski L."/>
            <person name="Rynearson T.A."/>
            <person name="Schmutz J."/>
            <person name="Shapiro H."/>
            <person name="Siaut M."/>
            <person name="Stanley M."/>
            <person name="Sussman M.R."/>
            <person name="Taylor A.R."/>
            <person name="Vardi A."/>
            <person name="von Dassow P."/>
            <person name="Vyverman W."/>
            <person name="Willis A."/>
            <person name="Wyrwicz L.S."/>
            <person name="Rokhsar D.S."/>
            <person name="Weissenbach J."/>
            <person name="Armbrust E.V."/>
            <person name="Green B.R."/>
            <person name="Van de Peer Y."/>
            <person name="Grigoriev I.V."/>
        </authorList>
    </citation>
    <scope>NUCLEOTIDE SEQUENCE [LARGE SCALE GENOMIC DNA]</scope>
    <source>
        <strain evidence="2 3">CCAP 1055/1</strain>
    </source>
</reference>
<feature type="coiled-coil region" evidence="1">
    <location>
        <begin position="84"/>
        <end position="111"/>
    </location>
</feature>
<organism evidence="2 3">
    <name type="scientific">Phaeodactylum tricornutum (strain CCAP 1055/1)</name>
    <dbReference type="NCBI Taxonomy" id="556484"/>
    <lineage>
        <taxon>Eukaryota</taxon>
        <taxon>Sar</taxon>
        <taxon>Stramenopiles</taxon>
        <taxon>Ochrophyta</taxon>
        <taxon>Bacillariophyta</taxon>
        <taxon>Bacillariophyceae</taxon>
        <taxon>Bacillariophycidae</taxon>
        <taxon>Naviculales</taxon>
        <taxon>Phaeodactylaceae</taxon>
        <taxon>Phaeodactylum</taxon>
    </lineage>
</organism>
<evidence type="ECO:0000313" key="3">
    <source>
        <dbReference type="Proteomes" id="UP000000759"/>
    </source>
</evidence>
<proteinExistence type="predicted"/>
<keyword evidence="1" id="KW-0175">Coiled coil</keyword>
<dbReference type="AlphaFoldDB" id="B7G0H3"/>
<dbReference type="EMBL" id="CM000612">
    <property type="protein sequence ID" value="EEC48086.1"/>
    <property type="molecule type" value="Genomic_DNA"/>
</dbReference>
<accession>B7G0H3</accession>